<evidence type="ECO:0000313" key="2">
    <source>
        <dbReference type="Proteomes" id="UP001266305"/>
    </source>
</evidence>
<evidence type="ECO:0000313" key="1">
    <source>
        <dbReference type="EMBL" id="KAK2116954.1"/>
    </source>
</evidence>
<reference evidence="1 2" key="1">
    <citation type="submission" date="2023-05" db="EMBL/GenBank/DDBJ databases">
        <title>B98-5 Cell Line De Novo Hybrid Assembly: An Optical Mapping Approach.</title>
        <authorList>
            <person name="Kananen K."/>
            <person name="Auerbach J.A."/>
            <person name="Kautto E."/>
            <person name="Blachly J.S."/>
        </authorList>
    </citation>
    <scope>NUCLEOTIDE SEQUENCE [LARGE SCALE GENOMIC DNA]</scope>
    <source>
        <strain evidence="1">B95-8</strain>
        <tissue evidence="1">Cell line</tissue>
    </source>
</reference>
<dbReference type="EMBL" id="JASSZA010000002">
    <property type="protein sequence ID" value="KAK2116954.1"/>
    <property type="molecule type" value="Genomic_DNA"/>
</dbReference>
<comment type="caution">
    <text evidence="1">The sequence shown here is derived from an EMBL/GenBank/DDBJ whole genome shotgun (WGS) entry which is preliminary data.</text>
</comment>
<sequence length="153" mass="17352">MIAIEQLLSEELVRLRSAGGYETPHRERLPWSTQFDMKTQPSQGAAFTSFFLRNIPAVLGGTFAENILKIETWKPICQVEVCRRRNPGYRDTELGYEHLEDNQVSVIERGAFQDLKQLERLGGKPAVIPAMRSGIRALDRDTPYSSTRAEARS</sequence>
<dbReference type="Proteomes" id="UP001266305">
    <property type="component" value="Unassembled WGS sequence"/>
</dbReference>
<keyword evidence="2" id="KW-1185">Reference proteome</keyword>
<proteinExistence type="predicted"/>
<organism evidence="1 2">
    <name type="scientific">Saguinus oedipus</name>
    <name type="common">Cotton-top tamarin</name>
    <name type="synonym">Oedipomidas oedipus</name>
    <dbReference type="NCBI Taxonomy" id="9490"/>
    <lineage>
        <taxon>Eukaryota</taxon>
        <taxon>Metazoa</taxon>
        <taxon>Chordata</taxon>
        <taxon>Craniata</taxon>
        <taxon>Vertebrata</taxon>
        <taxon>Euteleostomi</taxon>
        <taxon>Mammalia</taxon>
        <taxon>Eutheria</taxon>
        <taxon>Euarchontoglires</taxon>
        <taxon>Primates</taxon>
        <taxon>Haplorrhini</taxon>
        <taxon>Platyrrhini</taxon>
        <taxon>Cebidae</taxon>
        <taxon>Callitrichinae</taxon>
        <taxon>Saguinus</taxon>
    </lineage>
</organism>
<name>A0ABQ9W5N9_SAGOE</name>
<accession>A0ABQ9W5N9</accession>
<protein>
    <submittedName>
        <fullName evidence="1">Uncharacterized protein</fullName>
    </submittedName>
</protein>
<gene>
    <name evidence="1" type="ORF">P7K49_003840</name>
</gene>